<organism evidence="1 2">
    <name type="scientific">Macrostomum lignano</name>
    <dbReference type="NCBI Taxonomy" id="282301"/>
    <lineage>
        <taxon>Eukaryota</taxon>
        <taxon>Metazoa</taxon>
        <taxon>Spiralia</taxon>
        <taxon>Lophotrochozoa</taxon>
        <taxon>Platyhelminthes</taxon>
        <taxon>Rhabditophora</taxon>
        <taxon>Macrostomorpha</taxon>
        <taxon>Macrostomida</taxon>
        <taxon>Macrostomidae</taxon>
        <taxon>Macrostomum</taxon>
    </lineage>
</organism>
<dbReference type="InterPro" id="IPR043128">
    <property type="entry name" value="Rev_trsase/Diguanyl_cyclase"/>
</dbReference>
<proteinExistence type="predicted"/>
<evidence type="ECO:0000313" key="2">
    <source>
        <dbReference type="WBParaSite" id="maker-uti_cns_0001160-snap-gene-1.22-mRNA-1"/>
    </source>
</evidence>
<evidence type="ECO:0000313" key="1">
    <source>
        <dbReference type="Proteomes" id="UP000095280"/>
    </source>
</evidence>
<reference evidence="2" key="1">
    <citation type="submission" date="2016-11" db="UniProtKB">
        <authorList>
            <consortium name="WormBaseParasite"/>
        </authorList>
    </citation>
    <scope>IDENTIFICATION</scope>
</reference>
<protein>
    <submittedName>
        <fullName evidence="2">Reverse transcriptase domain-containing protein</fullName>
    </submittedName>
</protein>
<dbReference type="Gene3D" id="3.30.70.270">
    <property type="match status" value="1"/>
</dbReference>
<dbReference type="Proteomes" id="UP000095280">
    <property type="component" value="Unplaced"/>
</dbReference>
<dbReference type="WBParaSite" id="maker-uti_cns_0001160-snap-gene-1.22-mRNA-1">
    <property type="protein sequence ID" value="maker-uti_cns_0001160-snap-gene-1.22-mRNA-1"/>
    <property type="gene ID" value="maker-uti_cns_0001160-snap-gene-1.22"/>
</dbReference>
<dbReference type="SUPFAM" id="SSF50630">
    <property type="entry name" value="Acid proteases"/>
    <property type="match status" value="1"/>
</dbReference>
<keyword evidence="1" id="KW-1185">Reference proteome</keyword>
<name>A0A1I8G8E1_9PLAT</name>
<dbReference type="AlphaFoldDB" id="A0A1I8G8E1"/>
<dbReference type="InterPro" id="IPR021109">
    <property type="entry name" value="Peptidase_aspartic_dom_sf"/>
</dbReference>
<sequence length="97" mass="10823">MQIDTGASVSVLSSTLWESLGRPTLQKCTRRLEAYDGHALKALGKLCTTVEMNGRLNPAELMRTMEAILSDLKGLLIYQDDILVFADNHDSLQKRLM</sequence>
<accession>A0A1I8G8E1</accession>